<name>A0ABS0GZP0_9ACTN</name>
<evidence type="ECO:0000313" key="2">
    <source>
        <dbReference type="Proteomes" id="UP000638560"/>
    </source>
</evidence>
<sequence>MPAWRLGRFIGSLLVLAGLAVGGFAASAGAVGWSERSGVTASELPDDSTAVTTPGSAFQSFGFEWG</sequence>
<comment type="caution">
    <text evidence="1">The sequence shown here is derived from an EMBL/GenBank/DDBJ whole genome shotgun (WGS) entry which is preliminary data.</text>
</comment>
<dbReference type="EMBL" id="JADPUN010000196">
    <property type="protein sequence ID" value="MBF9131423.1"/>
    <property type="molecule type" value="Genomic_DNA"/>
</dbReference>
<accession>A0ABS0GZP0</accession>
<dbReference type="Proteomes" id="UP000638560">
    <property type="component" value="Unassembled WGS sequence"/>
</dbReference>
<evidence type="ECO:0000313" key="1">
    <source>
        <dbReference type="EMBL" id="MBF9131423.1"/>
    </source>
</evidence>
<dbReference type="RefSeq" id="WP_196202978.1">
    <property type="nucleotide sequence ID" value="NZ_JADPUN010000196.1"/>
</dbReference>
<gene>
    <name evidence="1" type="ORF">I0C86_21010</name>
</gene>
<proteinExistence type="predicted"/>
<organism evidence="1 2">
    <name type="scientific">Plantactinospora alkalitolerans</name>
    <dbReference type="NCBI Taxonomy" id="2789879"/>
    <lineage>
        <taxon>Bacteria</taxon>
        <taxon>Bacillati</taxon>
        <taxon>Actinomycetota</taxon>
        <taxon>Actinomycetes</taxon>
        <taxon>Micromonosporales</taxon>
        <taxon>Micromonosporaceae</taxon>
        <taxon>Plantactinospora</taxon>
    </lineage>
</organism>
<protein>
    <submittedName>
        <fullName evidence="1">Uncharacterized protein</fullName>
    </submittedName>
</protein>
<reference evidence="1 2" key="1">
    <citation type="submission" date="2020-11" db="EMBL/GenBank/DDBJ databases">
        <title>A novel isolate from a Black sea contaminated sediment with potential to produce alkanes: Plantactinospora alkalitolerans sp. nov.</title>
        <authorList>
            <person name="Carro L."/>
            <person name="Veyisoglu A."/>
            <person name="Guven K."/>
            <person name="Schumann P."/>
            <person name="Klenk H.-P."/>
            <person name="Sahin N."/>
        </authorList>
    </citation>
    <scope>NUCLEOTIDE SEQUENCE [LARGE SCALE GENOMIC DNA]</scope>
    <source>
        <strain evidence="1 2">S1510</strain>
    </source>
</reference>
<keyword evidence="2" id="KW-1185">Reference proteome</keyword>